<evidence type="ECO:0000256" key="1">
    <source>
        <dbReference type="ARBA" id="ARBA00022630"/>
    </source>
</evidence>
<dbReference type="PANTHER" id="PTHR23023">
    <property type="entry name" value="DIMETHYLANILINE MONOOXYGENASE"/>
    <property type="match status" value="1"/>
</dbReference>
<name>A0A376B775_9ASCO</name>
<keyword evidence="2" id="KW-0274">FAD</keyword>
<keyword evidence="5" id="KW-1185">Reference proteome</keyword>
<reference evidence="5" key="1">
    <citation type="submission" date="2018-06" db="EMBL/GenBank/DDBJ databases">
        <authorList>
            <person name="Guldener U."/>
        </authorList>
    </citation>
    <scope>NUCLEOTIDE SEQUENCE [LARGE SCALE GENOMIC DNA]</scope>
    <source>
        <strain evidence="5">UTAD17</strain>
    </source>
</reference>
<gene>
    <name evidence="4" type="ORF">SCODWIG_02308</name>
</gene>
<evidence type="ECO:0000313" key="4">
    <source>
        <dbReference type="EMBL" id="SSD60547.1"/>
    </source>
</evidence>
<evidence type="ECO:0000256" key="2">
    <source>
        <dbReference type="ARBA" id="ARBA00022827"/>
    </source>
</evidence>
<dbReference type="Gene3D" id="3.50.50.60">
    <property type="entry name" value="FAD/NAD(P)-binding domain"/>
    <property type="match status" value="1"/>
</dbReference>
<sequence length="272" mass="32052">MDVLKRVKEFSLEEKRDVNVYLSYNKAPELDDTGQNPFYWFDEWLLTAQKEGKIHLKPKIEKFVCTEQENGVKFIGDDDLYSDWDSIVFATGYLRSFPFLAPIIRQNYKIFMSPDPRTKHTSNISRVTGLYLHTFSIADPTLAFVGISSNANFQSFQLSAKTISDVWHKFNKLFNNPEITKDPPYYDNIWYNILPSINDQLEWSRKVLALKGNSGAFHFMYPFDVLQEYWLNDCEKLFESDFEQPLFPENTQTLYKYSVGRLKEIFLQTMNR</sequence>
<dbReference type="EMBL" id="UFAJ01000385">
    <property type="protein sequence ID" value="SSD60547.1"/>
    <property type="molecule type" value="Genomic_DNA"/>
</dbReference>
<dbReference type="VEuPathDB" id="FungiDB:SCODWIG_02308"/>
<dbReference type="AlphaFoldDB" id="A0A376B775"/>
<accession>A0A376B775</accession>
<dbReference type="Proteomes" id="UP000262825">
    <property type="component" value="Unassembled WGS sequence"/>
</dbReference>
<proteinExistence type="predicted"/>
<dbReference type="InterPro" id="IPR036188">
    <property type="entry name" value="FAD/NAD-bd_sf"/>
</dbReference>
<evidence type="ECO:0000256" key="3">
    <source>
        <dbReference type="ARBA" id="ARBA00023002"/>
    </source>
</evidence>
<keyword evidence="3" id="KW-0560">Oxidoreductase</keyword>
<keyword evidence="1" id="KW-0285">Flavoprotein</keyword>
<dbReference type="InterPro" id="IPR050346">
    <property type="entry name" value="FMO-like"/>
</dbReference>
<evidence type="ECO:0000313" key="5">
    <source>
        <dbReference type="Proteomes" id="UP000262825"/>
    </source>
</evidence>
<dbReference type="GO" id="GO:0016491">
    <property type="term" value="F:oxidoreductase activity"/>
    <property type="evidence" value="ECO:0007669"/>
    <property type="project" value="UniProtKB-KW"/>
</dbReference>
<protein>
    <submittedName>
        <fullName evidence="4">Uncharacterized protein</fullName>
    </submittedName>
</protein>
<organism evidence="4 5">
    <name type="scientific">Saccharomycodes ludwigii</name>
    <dbReference type="NCBI Taxonomy" id="36035"/>
    <lineage>
        <taxon>Eukaryota</taxon>
        <taxon>Fungi</taxon>
        <taxon>Dikarya</taxon>
        <taxon>Ascomycota</taxon>
        <taxon>Saccharomycotina</taxon>
        <taxon>Saccharomycetes</taxon>
        <taxon>Saccharomycodales</taxon>
        <taxon>Saccharomycodaceae</taxon>
        <taxon>Saccharomycodes</taxon>
    </lineage>
</organism>